<keyword evidence="3" id="KW-0731">Sigma factor</keyword>
<gene>
    <name evidence="7" type="ORF">GRI75_06990</name>
</gene>
<dbReference type="Gene3D" id="1.10.1740.10">
    <property type="match status" value="1"/>
</dbReference>
<dbReference type="InterPro" id="IPR014284">
    <property type="entry name" value="RNA_pol_sigma-70_dom"/>
</dbReference>
<dbReference type="InterPro" id="IPR013249">
    <property type="entry name" value="RNA_pol_sigma70_r4_t2"/>
</dbReference>
<dbReference type="SUPFAM" id="SSF88946">
    <property type="entry name" value="Sigma2 domain of RNA polymerase sigma factors"/>
    <property type="match status" value="1"/>
</dbReference>
<dbReference type="InterPro" id="IPR013324">
    <property type="entry name" value="RNA_pol_sigma_r3/r4-like"/>
</dbReference>
<feature type="domain" description="RNA polymerase sigma factor 70 region 4 type 2" evidence="6">
    <location>
        <begin position="114"/>
        <end position="165"/>
    </location>
</feature>
<evidence type="ECO:0000256" key="2">
    <source>
        <dbReference type="ARBA" id="ARBA00023015"/>
    </source>
</evidence>
<accession>A0A6I4USF4</accession>
<dbReference type="PANTHER" id="PTHR43133">
    <property type="entry name" value="RNA POLYMERASE ECF-TYPE SIGMA FACTO"/>
    <property type="match status" value="1"/>
</dbReference>
<evidence type="ECO:0000313" key="8">
    <source>
        <dbReference type="Proteomes" id="UP000469159"/>
    </source>
</evidence>
<evidence type="ECO:0000256" key="3">
    <source>
        <dbReference type="ARBA" id="ARBA00023082"/>
    </source>
</evidence>
<dbReference type="InterPro" id="IPR036388">
    <property type="entry name" value="WH-like_DNA-bd_sf"/>
</dbReference>
<dbReference type="EMBL" id="WTYK01000003">
    <property type="protein sequence ID" value="MXP41386.1"/>
    <property type="molecule type" value="Genomic_DNA"/>
</dbReference>
<dbReference type="InterPro" id="IPR039425">
    <property type="entry name" value="RNA_pol_sigma-70-like"/>
</dbReference>
<dbReference type="Gene3D" id="1.10.10.10">
    <property type="entry name" value="Winged helix-like DNA-binding domain superfamily/Winged helix DNA-binding domain"/>
    <property type="match status" value="1"/>
</dbReference>
<dbReference type="GO" id="GO:0003677">
    <property type="term" value="F:DNA binding"/>
    <property type="evidence" value="ECO:0007669"/>
    <property type="project" value="InterPro"/>
</dbReference>
<dbReference type="RefSeq" id="WP_160746238.1">
    <property type="nucleotide sequence ID" value="NZ_WTYK01000003.1"/>
</dbReference>
<evidence type="ECO:0000256" key="1">
    <source>
        <dbReference type="ARBA" id="ARBA00010641"/>
    </source>
</evidence>
<keyword evidence="4" id="KW-0804">Transcription</keyword>
<comment type="caution">
    <text evidence="7">The sequence shown here is derived from an EMBL/GenBank/DDBJ whole genome shotgun (WGS) entry which is preliminary data.</text>
</comment>
<dbReference type="Pfam" id="PF04542">
    <property type="entry name" value="Sigma70_r2"/>
    <property type="match status" value="1"/>
</dbReference>
<dbReference type="GO" id="GO:0016987">
    <property type="term" value="F:sigma factor activity"/>
    <property type="evidence" value="ECO:0007669"/>
    <property type="project" value="UniProtKB-KW"/>
</dbReference>
<protein>
    <submittedName>
        <fullName evidence="7">Sigma-70 family RNA polymerase sigma factor</fullName>
    </submittedName>
</protein>
<dbReference type="OrthoDB" id="7447094at2"/>
<evidence type="ECO:0000259" key="5">
    <source>
        <dbReference type="Pfam" id="PF04542"/>
    </source>
</evidence>
<organism evidence="7 8">
    <name type="scientific">Croceibacterium soli</name>
    <dbReference type="NCBI Taxonomy" id="1739690"/>
    <lineage>
        <taxon>Bacteria</taxon>
        <taxon>Pseudomonadati</taxon>
        <taxon>Pseudomonadota</taxon>
        <taxon>Alphaproteobacteria</taxon>
        <taxon>Sphingomonadales</taxon>
        <taxon>Erythrobacteraceae</taxon>
        <taxon>Croceibacterium</taxon>
    </lineage>
</organism>
<comment type="similarity">
    <text evidence="1">Belongs to the sigma-70 factor family. ECF subfamily.</text>
</comment>
<dbReference type="Pfam" id="PF08281">
    <property type="entry name" value="Sigma70_r4_2"/>
    <property type="match status" value="1"/>
</dbReference>
<evidence type="ECO:0000313" key="7">
    <source>
        <dbReference type="EMBL" id="MXP41386.1"/>
    </source>
</evidence>
<proteinExistence type="inferred from homology"/>
<name>A0A6I4USF4_9SPHN</name>
<dbReference type="NCBIfam" id="TIGR02937">
    <property type="entry name" value="sigma70-ECF"/>
    <property type="match status" value="1"/>
</dbReference>
<sequence>MPETSSHVGLEAVFLANRERLLRFLAARGAGDAAEDLLQELWLRIAASRPGPVASPLSYLFRAADMLMIDRYRAETQTRKRERAWTEAAGGAQPGVSDTPSVERHIIGRENARLVAEAIDALGPRPAAVFRRHRVDGIPQRQVAEEIGVSLSTVESDLRRAYRALADLKERLDEG</sequence>
<keyword evidence="2" id="KW-0805">Transcription regulation</keyword>
<dbReference type="SUPFAM" id="SSF88659">
    <property type="entry name" value="Sigma3 and sigma4 domains of RNA polymerase sigma factors"/>
    <property type="match status" value="1"/>
</dbReference>
<feature type="domain" description="RNA polymerase sigma-70 region 2" evidence="5">
    <location>
        <begin position="19"/>
        <end position="76"/>
    </location>
</feature>
<evidence type="ECO:0000256" key="4">
    <source>
        <dbReference type="ARBA" id="ARBA00023163"/>
    </source>
</evidence>
<dbReference type="PANTHER" id="PTHR43133:SF63">
    <property type="entry name" value="RNA POLYMERASE SIGMA FACTOR FECI-RELATED"/>
    <property type="match status" value="1"/>
</dbReference>
<keyword evidence="8" id="KW-1185">Reference proteome</keyword>
<evidence type="ECO:0000259" key="6">
    <source>
        <dbReference type="Pfam" id="PF08281"/>
    </source>
</evidence>
<dbReference type="InterPro" id="IPR007627">
    <property type="entry name" value="RNA_pol_sigma70_r2"/>
</dbReference>
<reference evidence="7 8" key="1">
    <citation type="submission" date="2019-12" db="EMBL/GenBank/DDBJ databases">
        <title>Genomic-based taxomic classification of the family Erythrobacteraceae.</title>
        <authorList>
            <person name="Xu L."/>
        </authorList>
    </citation>
    <scope>NUCLEOTIDE SEQUENCE [LARGE SCALE GENOMIC DNA]</scope>
    <source>
        <strain evidence="7 8">MCCC 1K02066</strain>
    </source>
</reference>
<dbReference type="AlphaFoldDB" id="A0A6I4USF4"/>
<dbReference type="InterPro" id="IPR013325">
    <property type="entry name" value="RNA_pol_sigma_r2"/>
</dbReference>
<dbReference type="GO" id="GO:0006352">
    <property type="term" value="P:DNA-templated transcription initiation"/>
    <property type="evidence" value="ECO:0007669"/>
    <property type="project" value="InterPro"/>
</dbReference>
<dbReference type="Proteomes" id="UP000469159">
    <property type="component" value="Unassembled WGS sequence"/>
</dbReference>